<proteinExistence type="predicted"/>
<keyword evidence="1" id="KW-1133">Transmembrane helix</keyword>
<evidence type="ECO:0000313" key="2">
    <source>
        <dbReference type="EMBL" id="OFI32218.1"/>
    </source>
</evidence>
<protein>
    <recommendedName>
        <fullName evidence="4">Type II secretory pathway component</fullName>
    </recommendedName>
</protein>
<evidence type="ECO:0008006" key="4">
    <source>
        <dbReference type="Google" id="ProtNLM"/>
    </source>
</evidence>
<dbReference type="Proteomes" id="UP000176037">
    <property type="component" value="Unassembled WGS sequence"/>
</dbReference>
<keyword evidence="3" id="KW-1185">Reference proteome</keyword>
<dbReference type="STRING" id="1856405.BFC17_08345"/>
<dbReference type="AlphaFoldDB" id="A0A1E8F9D8"/>
<gene>
    <name evidence="2" type="ORF">BFC17_08345</name>
</gene>
<evidence type="ECO:0000256" key="1">
    <source>
        <dbReference type="SAM" id="Phobius"/>
    </source>
</evidence>
<keyword evidence="1" id="KW-0812">Transmembrane</keyword>
<organism evidence="2 3">
    <name type="scientific">Alteromonas lipolytica</name>
    <dbReference type="NCBI Taxonomy" id="1856405"/>
    <lineage>
        <taxon>Bacteria</taxon>
        <taxon>Pseudomonadati</taxon>
        <taxon>Pseudomonadota</taxon>
        <taxon>Gammaproteobacteria</taxon>
        <taxon>Alteromonadales</taxon>
        <taxon>Alteromonadaceae</taxon>
        <taxon>Alteromonas/Salinimonas group</taxon>
        <taxon>Alteromonas</taxon>
    </lineage>
</organism>
<accession>A0A1E8F9D8</accession>
<keyword evidence="1" id="KW-0472">Membrane</keyword>
<evidence type="ECO:0000313" key="3">
    <source>
        <dbReference type="Proteomes" id="UP000176037"/>
    </source>
</evidence>
<feature type="transmembrane region" description="Helical" evidence="1">
    <location>
        <begin position="24"/>
        <end position="46"/>
    </location>
</feature>
<name>A0A1E8F9D8_9ALTE</name>
<comment type="caution">
    <text evidence="2">The sequence shown here is derived from an EMBL/GenBank/DDBJ whole genome shotgun (WGS) entry which is preliminary data.</text>
</comment>
<sequence length="154" mass="16930">MNRLPTCRRSTLITFPRLRQQGSMLVMTLFVIIVLSFLGVTMVNLLSSSNQAVVYEVLGARAKMAAQSGVQRLLTTAFPLNASIADCSVTISSPAAFSSGSGLENCSYQATCTTTQVVKKNVNYNYYRFESTGVCQANDIWASRTFELDAFEER</sequence>
<dbReference type="EMBL" id="MJIC01000021">
    <property type="protein sequence ID" value="OFI32218.1"/>
    <property type="molecule type" value="Genomic_DNA"/>
</dbReference>
<reference evidence="2 3" key="1">
    <citation type="submission" date="2016-09" db="EMBL/GenBank/DDBJ databases">
        <title>Alteromonas lipolytica, a new species isolated from sea water.</title>
        <authorList>
            <person name="Wu Y.-H."/>
            <person name="Cheng H."/>
            <person name="Xu X.-W."/>
        </authorList>
    </citation>
    <scope>NUCLEOTIDE SEQUENCE [LARGE SCALE GENOMIC DNA]</scope>
    <source>
        <strain evidence="2 3">JW12</strain>
    </source>
</reference>